<dbReference type="InterPro" id="IPR051043">
    <property type="entry name" value="Sulfatase_Mod_Factor_Kinase"/>
</dbReference>
<sequence length="334" mass="37430">MKRRHLWLAVPPALLVAAWGVTRWIKSHHVSGEDLMSEIRRVEAPRFAWQSVDRRHWQASSLNASEQPVTLVSLEPDGEGCPLGMVRAKGAFHTDTADGRMTGAIERLQDAACTDWISRDFPARCRTFDAAKISDSIAALPTTDLDFCIDRFEYPNAVGQNPVIVVTFHEAEALCKKEQKRLCTESEWTFACEGEEARPYPYGYTRDDSACVIDRPWRAFTEGALQPRDGERARAELDRLWQGEPSGSRPKCRSPFGAYDMTGNVDEWTRSVNPTGYSSILKGGYWGPVRARCRPSTRAHNEDFIDYQQSFRCCAQPTPSSETTTASGSSVKSL</sequence>
<dbReference type="InterPro" id="IPR005532">
    <property type="entry name" value="SUMF_dom"/>
</dbReference>
<dbReference type="SUPFAM" id="SSF56436">
    <property type="entry name" value="C-type lectin-like"/>
    <property type="match status" value="1"/>
</dbReference>
<dbReference type="PANTHER" id="PTHR23150">
    <property type="entry name" value="SULFATASE MODIFYING FACTOR 1, 2"/>
    <property type="match status" value="1"/>
</dbReference>
<evidence type="ECO:0000313" key="3">
    <source>
        <dbReference type="Proteomes" id="UP001379533"/>
    </source>
</evidence>
<evidence type="ECO:0000313" key="2">
    <source>
        <dbReference type="EMBL" id="WXA90130.1"/>
    </source>
</evidence>
<dbReference type="Proteomes" id="UP001379533">
    <property type="component" value="Chromosome"/>
</dbReference>
<reference evidence="2 3" key="1">
    <citation type="submission" date="2021-12" db="EMBL/GenBank/DDBJ databases">
        <title>Discovery of the Pendulisporaceae a myxobacterial family with distinct sporulation behavior and unique specialized metabolism.</title>
        <authorList>
            <person name="Garcia R."/>
            <person name="Popoff A."/>
            <person name="Bader C.D."/>
            <person name="Loehr J."/>
            <person name="Walesch S."/>
            <person name="Walt C."/>
            <person name="Boldt J."/>
            <person name="Bunk B."/>
            <person name="Haeckl F.J.F.P.J."/>
            <person name="Gunesch A.P."/>
            <person name="Birkelbach J."/>
            <person name="Nuebel U."/>
            <person name="Pietschmann T."/>
            <person name="Bach T."/>
            <person name="Mueller R."/>
        </authorList>
    </citation>
    <scope>NUCLEOTIDE SEQUENCE [LARGE SCALE GENOMIC DNA]</scope>
    <source>
        <strain evidence="2 3">MSr12523</strain>
    </source>
</reference>
<dbReference type="EMBL" id="CP089982">
    <property type="protein sequence ID" value="WXA90130.1"/>
    <property type="molecule type" value="Genomic_DNA"/>
</dbReference>
<protein>
    <submittedName>
        <fullName evidence="2">Formylglycine-generating enzyme family protein</fullName>
    </submittedName>
</protein>
<dbReference type="RefSeq" id="WP_394840743.1">
    <property type="nucleotide sequence ID" value="NZ_CP089982.1"/>
</dbReference>
<proteinExistence type="predicted"/>
<name>A0ABZ2JXX0_9BACT</name>
<accession>A0ABZ2JXX0</accession>
<dbReference type="PANTHER" id="PTHR23150:SF19">
    <property type="entry name" value="FORMYLGLYCINE-GENERATING ENZYME"/>
    <property type="match status" value="1"/>
</dbReference>
<feature type="domain" description="Sulfatase-modifying factor enzyme-like" evidence="1">
    <location>
        <begin position="159"/>
        <end position="313"/>
    </location>
</feature>
<dbReference type="InterPro" id="IPR042095">
    <property type="entry name" value="SUMF_sf"/>
</dbReference>
<keyword evidence="3" id="KW-1185">Reference proteome</keyword>
<dbReference type="Gene3D" id="3.90.1580.10">
    <property type="entry name" value="paralog of FGE (formylglycine-generating enzyme)"/>
    <property type="match status" value="1"/>
</dbReference>
<evidence type="ECO:0000259" key="1">
    <source>
        <dbReference type="Pfam" id="PF03781"/>
    </source>
</evidence>
<gene>
    <name evidence="2" type="ORF">LZC95_27175</name>
</gene>
<dbReference type="Pfam" id="PF03781">
    <property type="entry name" value="FGE-sulfatase"/>
    <property type="match status" value="1"/>
</dbReference>
<organism evidence="2 3">
    <name type="scientific">Pendulispora brunnea</name>
    <dbReference type="NCBI Taxonomy" id="2905690"/>
    <lineage>
        <taxon>Bacteria</taxon>
        <taxon>Pseudomonadati</taxon>
        <taxon>Myxococcota</taxon>
        <taxon>Myxococcia</taxon>
        <taxon>Myxococcales</taxon>
        <taxon>Sorangiineae</taxon>
        <taxon>Pendulisporaceae</taxon>
        <taxon>Pendulispora</taxon>
    </lineage>
</organism>
<dbReference type="InterPro" id="IPR016187">
    <property type="entry name" value="CTDL_fold"/>
</dbReference>